<protein>
    <submittedName>
        <fullName evidence="7">Uncharacterized conserved protein, contains HEPN domain</fullName>
    </submittedName>
</protein>
<dbReference type="PANTHER" id="PTHR34139">
    <property type="entry name" value="UPF0331 PROTEIN MJ0127"/>
    <property type="match status" value="1"/>
</dbReference>
<dbReference type="AlphaFoldDB" id="A0A1H0WII3"/>
<dbReference type="InterPro" id="IPR051813">
    <property type="entry name" value="HepT_RNase_toxin"/>
</dbReference>
<dbReference type="Pfam" id="PF01934">
    <property type="entry name" value="HepT-like"/>
    <property type="match status" value="1"/>
</dbReference>
<comment type="similarity">
    <text evidence="6">Belongs to the HepT RNase toxin family.</text>
</comment>
<dbReference type="Gene3D" id="1.20.120.580">
    <property type="entry name" value="bsu32300-like"/>
    <property type="match status" value="1"/>
</dbReference>
<dbReference type="EMBL" id="FNJB01000022">
    <property type="protein sequence ID" value="SDP90550.1"/>
    <property type="molecule type" value="Genomic_DNA"/>
</dbReference>
<keyword evidence="2" id="KW-1277">Toxin-antitoxin system</keyword>
<dbReference type="GO" id="GO:0000166">
    <property type="term" value="F:nucleotide binding"/>
    <property type="evidence" value="ECO:0007669"/>
    <property type="project" value="UniProtKB-KW"/>
</dbReference>
<accession>A0A1H0WII3</accession>
<dbReference type="GO" id="GO:0004540">
    <property type="term" value="F:RNA nuclease activity"/>
    <property type="evidence" value="ECO:0007669"/>
    <property type="project" value="InterPro"/>
</dbReference>
<evidence type="ECO:0000313" key="8">
    <source>
        <dbReference type="Proteomes" id="UP000199651"/>
    </source>
</evidence>
<dbReference type="Proteomes" id="UP000199651">
    <property type="component" value="Unassembled WGS sequence"/>
</dbReference>
<sequence>MPRDPRAYLWDAQQALNLLQEFSKGKSFDDYKSDAMLRSAVERQFEIIGEAFNQLSKVDGALAAAIPDLGRIVAFRNILIHGYATVDDDLVWQVLSAKVPDLDRVIRGLLT</sequence>
<evidence type="ECO:0000256" key="4">
    <source>
        <dbReference type="ARBA" id="ARBA00022741"/>
    </source>
</evidence>
<dbReference type="PANTHER" id="PTHR34139:SF1">
    <property type="entry name" value="RNASE MJ1380-RELATED"/>
    <property type="match status" value="1"/>
</dbReference>
<keyword evidence="1" id="KW-0597">Phosphoprotein</keyword>
<keyword evidence="3" id="KW-0540">Nuclease</keyword>
<name>A0A1H0WII3_9PSEU</name>
<proteinExistence type="inferred from homology"/>
<keyword evidence="5" id="KW-0378">Hydrolase</keyword>
<evidence type="ECO:0000256" key="5">
    <source>
        <dbReference type="ARBA" id="ARBA00022801"/>
    </source>
</evidence>
<dbReference type="GO" id="GO:0110001">
    <property type="term" value="C:toxin-antitoxin complex"/>
    <property type="evidence" value="ECO:0007669"/>
    <property type="project" value="InterPro"/>
</dbReference>
<evidence type="ECO:0000256" key="3">
    <source>
        <dbReference type="ARBA" id="ARBA00022722"/>
    </source>
</evidence>
<keyword evidence="4" id="KW-0547">Nucleotide-binding</keyword>
<dbReference type="GO" id="GO:0016787">
    <property type="term" value="F:hydrolase activity"/>
    <property type="evidence" value="ECO:0007669"/>
    <property type="project" value="UniProtKB-KW"/>
</dbReference>
<dbReference type="InterPro" id="IPR037038">
    <property type="entry name" value="HepT-like_sf"/>
</dbReference>
<evidence type="ECO:0000256" key="1">
    <source>
        <dbReference type="ARBA" id="ARBA00022553"/>
    </source>
</evidence>
<dbReference type="STRING" id="504798.SAMN05421871_101674"/>
<evidence type="ECO:0000256" key="2">
    <source>
        <dbReference type="ARBA" id="ARBA00022649"/>
    </source>
</evidence>
<reference evidence="8" key="1">
    <citation type="submission" date="2016-10" db="EMBL/GenBank/DDBJ databases">
        <authorList>
            <person name="Varghese N."/>
            <person name="Submissions S."/>
        </authorList>
    </citation>
    <scope>NUCLEOTIDE SEQUENCE [LARGE SCALE GENOMIC DNA]</scope>
    <source>
        <strain evidence="8">IBRC-M 10655</strain>
    </source>
</reference>
<evidence type="ECO:0000313" key="7">
    <source>
        <dbReference type="EMBL" id="SDP90550.1"/>
    </source>
</evidence>
<keyword evidence="8" id="KW-1185">Reference proteome</keyword>
<dbReference type="OrthoDB" id="159782at2"/>
<dbReference type="RefSeq" id="WP_091384054.1">
    <property type="nucleotide sequence ID" value="NZ_FNDV01000001.1"/>
</dbReference>
<dbReference type="InterPro" id="IPR008201">
    <property type="entry name" value="HepT-like"/>
</dbReference>
<gene>
    <name evidence="7" type="ORF">SAMN05192558_1226</name>
</gene>
<organism evidence="7 8">
    <name type="scientific">Actinokineospora alba</name>
    <dbReference type="NCBI Taxonomy" id="504798"/>
    <lineage>
        <taxon>Bacteria</taxon>
        <taxon>Bacillati</taxon>
        <taxon>Actinomycetota</taxon>
        <taxon>Actinomycetes</taxon>
        <taxon>Pseudonocardiales</taxon>
        <taxon>Pseudonocardiaceae</taxon>
        <taxon>Actinokineospora</taxon>
    </lineage>
</organism>
<evidence type="ECO:0000256" key="6">
    <source>
        <dbReference type="ARBA" id="ARBA00024207"/>
    </source>
</evidence>